<dbReference type="SUPFAM" id="SSF103473">
    <property type="entry name" value="MFS general substrate transporter"/>
    <property type="match status" value="1"/>
</dbReference>
<evidence type="ECO:0000256" key="6">
    <source>
        <dbReference type="ARBA" id="ARBA00023136"/>
    </source>
</evidence>
<evidence type="ECO:0000256" key="4">
    <source>
        <dbReference type="ARBA" id="ARBA00022692"/>
    </source>
</evidence>
<feature type="transmembrane region" description="Helical" evidence="7">
    <location>
        <begin position="49"/>
        <end position="70"/>
    </location>
</feature>
<dbReference type="Proteomes" id="UP000503088">
    <property type="component" value="Chromosome"/>
</dbReference>
<evidence type="ECO:0000256" key="2">
    <source>
        <dbReference type="ARBA" id="ARBA00022448"/>
    </source>
</evidence>
<evidence type="ECO:0000256" key="1">
    <source>
        <dbReference type="ARBA" id="ARBA00004651"/>
    </source>
</evidence>
<protein>
    <submittedName>
        <fullName evidence="9">MFS transporter</fullName>
    </submittedName>
</protein>
<accession>A0A7D4BN52</accession>
<evidence type="ECO:0000259" key="8">
    <source>
        <dbReference type="PROSITE" id="PS50850"/>
    </source>
</evidence>
<comment type="subcellular location">
    <subcellularLocation>
        <location evidence="1">Cell membrane</location>
        <topology evidence="1">Multi-pass membrane protein</topology>
    </subcellularLocation>
</comment>
<dbReference type="PANTHER" id="PTHR23517:SF2">
    <property type="entry name" value="MULTIDRUG RESISTANCE PROTEIN MDTH"/>
    <property type="match status" value="1"/>
</dbReference>
<keyword evidence="2" id="KW-0813">Transport</keyword>
<dbReference type="GO" id="GO:0005886">
    <property type="term" value="C:plasma membrane"/>
    <property type="evidence" value="ECO:0007669"/>
    <property type="project" value="UniProtKB-SubCell"/>
</dbReference>
<dbReference type="Pfam" id="PF07690">
    <property type="entry name" value="MFS_1"/>
    <property type="match status" value="1"/>
</dbReference>
<evidence type="ECO:0000256" key="5">
    <source>
        <dbReference type="ARBA" id="ARBA00022989"/>
    </source>
</evidence>
<keyword evidence="5 7" id="KW-1133">Transmembrane helix</keyword>
<dbReference type="EMBL" id="CP048104">
    <property type="protein sequence ID" value="QKG83051.1"/>
    <property type="molecule type" value="Genomic_DNA"/>
</dbReference>
<keyword evidence="3" id="KW-1003">Cell membrane</keyword>
<feature type="transmembrane region" description="Helical" evidence="7">
    <location>
        <begin position="138"/>
        <end position="160"/>
    </location>
</feature>
<dbReference type="AlphaFoldDB" id="A0A7D4BN52"/>
<feature type="transmembrane region" description="Helical" evidence="7">
    <location>
        <begin position="345"/>
        <end position="363"/>
    </location>
</feature>
<evidence type="ECO:0000256" key="7">
    <source>
        <dbReference type="SAM" id="Phobius"/>
    </source>
</evidence>
<dbReference type="PANTHER" id="PTHR23517">
    <property type="entry name" value="RESISTANCE PROTEIN MDTM, PUTATIVE-RELATED-RELATED"/>
    <property type="match status" value="1"/>
</dbReference>
<reference evidence="9 10" key="1">
    <citation type="submission" date="2020-01" db="EMBL/GenBank/DDBJ databases">
        <authorList>
            <person name="Gulvik C.A."/>
            <person name="Batra D.G."/>
        </authorList>
    </citation>
    <scope>NUCLEOTIDE SEQUENCE [LARGE SCALE GENOMIC DNA]</scope>
    <source>
        <strain evidence="9 10">W9323</strain>
    </source>
</reference>
<keyword evidence="4 7" id="KW-0812">Transmembrane</keyword>
<dbReference type="RefSeq" id="WP_173219039.1">
    <property type="nucleotide sequence ID" value="NZ_CP048104.1"/>
</dbReference>
<dbReference type="PROSITE" id="PS50850">
    <property type="entry name" value="MFS"/>
    <property type="match status" value="1"/>
</dbReference>
<organism evidence="9 10">
    <name type="scientific">Kroppenstedtia pulmonis</name>
    <dbReference type="NCBI Taxonomy" id="1380685"/>
    <lineage>
        <taxon>Bacteria</taxon>
        <taxon>Bacillati</taxon>
        <taxon>Bacillota</taxon>
        <taxon>Bacilli</taxon>
        <taxon>Bacillales</taxon>
        <taxon>Thermoactinomycetaceae</taxon>
        <taxon>Kroppenstedtia</taxon>
    </lineage>
</organism>
<keyword evidence="6 7" id="KW-0472">Membrane</keyword>
<dbReference type="GO" id="GO:0022857">
    <property type="term" value="F:transmembrane transporter activity"/>
    <property type="evidence" value="ECO:0007669"/>
    <property type="project" value="InterPro"/>
</dbReference>
<dbReference type="InterPro" id="IPR020846">
    <property type="entry name" value="MFS_dom"/>
</dbReference>
<feature type="transmembrane region" description="Helical" evidence="7">
    <location>
        <begin position="247"/>
        <end position="267"/>
    </location>
</feature>
<dbReference type="InterPro" id="IPR050171">
    <property type="entry name" value="MFS_Transporters"/>
</dbReference>
<gene>
    <name evidence="9" type="ORF">GXN76_00275</name>
</gene>
<dbReference type="KEGG" id="kpul:GXN76_00275"/>
<feature type="transmembrane region" description="Helical" evidence="7">
    <location>
        <begin position="215"/>
        <end position="232"/>
    </location>
</feature>
<dbReference type="InterPro" id="IPR036259">
    <property type="entry name" value="MFS_trans_sf"/>
</dbReference>
<sequence>MRKTATRSSYHPLVWLLIGSNAIGRASLFMCLIYLTIHMARSGLSGFEVGQIIGAGWLLGSVGGYVGGYLSDRWGRFRILSGSLFFWSFTFIGFAWAESYFTFLVLNMLNGVCRSFYDAVSKTLLTDLVSAEHQEKVLLWNYLTLTLAMGGGAFLGASLTGYPSELIFHSIGWTVGGLYIVIFLLGYHYRERVPKQSNPLTLTSVGRVVRRDRALWVYLLMATCFSIGYSQLETTLPLYLESLSLTIYPIVLATNAALAILFMFLVMNKKVFHWISSLSFERVTVTSSLLFATGLVVFGGSVAPMFFVGIILLTMTETLFFPTWEAEIARRGERQEMKGAYLGSTELIQVGFFIGPVIGGWLLDHYGGTALFSVMAFVGLSVIGIYYTGELFRKKNAHLWQKPPLKWPGRAIRLFLRP</sequence>
<feature type="transmembrane region" description="Helical" evidence="7">
    <location>
        <begin position="12"/>
        <end position="37"/>
    </location>
</feature>
<keyword evidence="10" id="KW-1185">Reference proteome</keyword>
<evidence type="ECO:0000313" key="10">
    <source>
        <dbReference type="Proteomes" id="UP000503088"/>
    </source>
</evidence>
<proteinExistence type="predicted"/>
<dbReference type="InterPro" id="IPR011701">
    <property type="entry name" value="MFS"/>
</dbReference>
<evidence type="ECO:0000256" key="3">
    <source>
        <dbReference type="ARBA" id="ARBA00022475"/>
    </source>
</evidence>
<feature type="domain" description="Major facilitator superfamily (MFS) profile" evidence="8">
    <location>
        <begin position="12"/>
        <end position="396"/>
    </location>
</feature>
<dbReference type="Gene3D" id="1.20.1250.20">
    <property type="entry name" value="MFS general substrate transporter like domains"/>
    <property type="match status" value="1"/>
</dbReference>
<feature type="transmembrane region" description="Helical" evidence="7">
    <location>
        <begin position="369"/>
        <end position="389"/>
    </location>
</feature>
<feature type="transmembrane region" description="Helical" evidence="7">
    <location>
        <begin position="166"/>
        <end position="187"/>
    </location>
</feature>
<name>A0A7D4BN52_9BACL</name>
<evidence type="ECO:0000313" key="9">
    <source>
        <dbReference type="EMBL" id="QKG83051.1"/>
    </source>
</evidence>